<gene>
    <name evidence="1" type="ORF">MKQ68_09050</name>
</gene>
<dbReference type="Pfam" id="PF13692">
    <property type="entry name" value="Glyco_trans_1_4"/>
    <property type="match status" value="1"/>
</dbReference>
<dbReference type="PANTHER" id="PTHR12526">
    <property type="entry name" value="GLYCOSYLTRANSFERASE"/>
    <property type="match status" value="1"/>
</dbReference>
<dbReference type="Gene3D" id="3.40.50.11010">
    <property type="match status" value="1"/>
</dbReference>
<protein>
    <submittedName>
        <fullName evidence="1">Glycosyltransferase</fullName>
        <ecNumber evidence="1">2.4.-.-</ecNumber>
    </submittedName>
</protein>
<reference evidence="1" key="1">
    <citation type="submission" date="2022-10" db="EMBL/GenBank/DDBJ databases">
        <title>Chitinophaga sp. nov., isolated from soil.</title>
        <authorList>
            <person name="Jeon C.O."/>
        </authorList>
    </citation>
    <scope>NUCLEOTIDE SEQUENCE</scope>
    <source>
        <strain evidence="1">R8</strain>
    </source>
</reference>
<evidence type="ECO:0000313" key="2">
    <source>
        <dbReference type="Proteomes" id="UP001162741"/>
    </source>
</evidence>
<dbReference type="GO" id="GO:0016757">
    <property type="term" value="F:glycosyltransferase activity"/>
    <property type="evidence" value="ECO:0007669"/>
    <property type="project" value="UniProtKB-KW"/>
</dbReference>
<dbReference type="Gene3D" id="3.40.50.2000">
    <property type="entry name" value="Glycogen Phosphorylase B"/>
    <property type="match status" value="1"/>
</dbReference>
<keyword evidence="1" id="KW-0808">Transferase</keyword>
<keyword evidence="2" id="KW-1185">Reference proteome</keyword>
<sequence length="410" mass="46205">MITGRDIIVVGLQSWDISIGSNCKNIAWELAKHNRVLYVNRALDRISAIRLKHEPDIHNRIQSLKGITPAIQQIAPQLWTLNPITLLESMNWVPGSAFFDWFNRINNRRIATEINKATKEMGFSNVILFNDNDFFRGFYLPEMLNNISSTIYYIRDNLTSQPYFAKQGKRLEPLLMAKSDMVVANSAYLRDVAAQYNPRSYDIGQGCEFDIFVPDNFPDKPAEMAGLKGPVVGYVGALLTSRLDIAIIEHIAQQRRDWNIVLVGPEDEGFKASALHGMQNVVFTGNKSVKELPAYIAHFDVCINPQVLNDMTIGNYPRKVDEYLAMGKPVVATATAAMEMFRPYTWLCKDAAAYVSAIESILNTPADPAKAAERRSFALSHTWENSVEAMSRYFEGLKQTRQRAAALSNQ</sequence>
<dbReference type="PANTHER" id="PTHR12526:SF630">
    <property type="entry name" value="GLYCOSYLTRANSFERASE"/>
    <property type="match status" value="1"/>
</dbReference>
<evidence type="ECO:0000313" key="1">
    <source>
        <dbReference type="EMBL" id="UYQ95242.1"/>
    </source>
</evidence>
<dbReference type="EMBL" id="CP107006">
    <property type="protein sequence ID" value="UYQ95242.1"/>
    <property type="molecule type" value="Genomic_DNA"/>
</dbReference>
<name>A0ABY6J9I2_9BACT</name>
<organism evidence="1 2">
    <name type="scientific">Chitinophaga horti</name>
    <dbReference type="NCBI Taxonomy" id="2920382"/>
    <lineage>
        <taxon>Bacteria</taxon>
        <taxon>Pseudomonadati</taxon>
        <taxon>Bacteroidota</taxon>
        <taxon>Chitinophagia</taxon>
        <taxon>Chitinophagales</taxon>
        <taxon>Chitinophagaceae</taxon>
        <taxon>Chitinophaga</taxon>
    </lineage>
</organism>
<dbReference type="Proteomes" id="UP001162741">
    <property type="component" value="Chromosome"/>
</dbReference>
<dbReference type="RefSeq" id="WP_264283012.1">
    <property type="nucleotide sequence ID" value="NZ_CP107006.1"/>
</dbReference>
<dbReference type="SUPFAM" id="SSF53756">
    <property type="entry name" value="UDP-Glycosyltransferase/glycogen phosphorylase"/>
    <property type="match status" value="1"/>
</dbReference>
<dbReference type="EC" id="2.4.-.-" evidence="1"/>
<accession>A0ABY6J9I2</accession>
<proteinExistence type="predicted"/>
<keyword evidence="1" id="KW-0328">Glycosyltransferase</keyword>